<keyword evidence="3" id="KW-0804">Transcription</keyword>
<dbReference type="SUPFAM" id="SSF46785">
    <property type="entry name" value="Winged helix' DNA-binding domain"/>
    <property type="match status" value="1"/>
</dbReference>
<evidence type="ECO:0000259" key="4">
    <source>
        <dbReference type="PROSITE" id="PS50995"/>
    </source>
</evidence>
<dbReference type="GO" id="GO:0003677">
    <property type="term" value="F:DNA binding"/>
    <property type="evidence" value="ECO:0007669"/>
    <property type="project" value="UniProtKB-KW"/>
</dbReference>
<proteinExistence type="predicted"/>
<dbReference type="InterPro" id="IPR036390">
    <property type="entry name" value="WH_DNA-bd_sf"/>
</dbReference>
<dbReference type="PANTHER" id="PTHR33164:SF43">
    <property type="entry name" value="HTH-TYPE TRANSCRIPTIONAL REPRESSOR YETL"/>
    <property type="match status" value="1"/>
</dbReference>
<dbReference type="Pfam" id="PF12802">
    <property type="entry name" value="MarR_2"/>
    <property type="match status" value="1"/>
</dbReference>
<keyword evidence="6" id="KW-1185">Reference proteome</keyword>
<evidence type="ECO:0000313" key="6">
    <source>
        <dbReference type="Proteomes" id="UP000199615"/>
    </source>
</evidence>
<dbReference type="EMBL" id="FODT01000007">
    <property type="protein sequence ID" value="SEP03273.1"/>
    <property type="molecule type" value="Genomic_DNA"/>
</dbReference>
<evidence type="ECO:0000256" key="2">
    <source>
        <dbReference type="ARBA" id="ARBA00023125"/>
    </source>
</evidence>
<dbReference type="InterPro" id="IPR023187">
    <property type="entry name" value="Tscrpt_reg_MarR-type_CS"/>
</dbReference>
<accession>A0A1H8UJX9</accession>
<dbReference type="SMART" id="SM00347">
    <property type="entry name" value="HTH_MARR"/>
    <property type="match status" value="1"/>
</dbReference>
<dbReference type="PROSITE" id="PS01117">
    <property type="entry name" value="HTH_MARR_1"/>
    <property type="match status" value="1"/>
</dbReference>
<dbReference type="PANTHER" id="PTHR33164">
    <property type="entry name" value="TRANSCRIPTIONAL REGULATOR, MARR FAMILY"/>
    <property type="match status" value="1"/>
</dbReference>
<reference evidence="6" key="1">
    <citation type="submission" date="2016-10" db="EMBL/GenBank/DDBJ databases">
        <authorList>
            <person name="Varghese N."/>
            <person name="Submissions S."/>
        </authorList>
    </citation>
    <scope>NUCLEOTIDE SEQUENCE [LARGE SCALE GENOMIC DNA]</scope>
    <source>
        <strain evidence="6">DSM 123</strain>
    </source>
</reference>
<dbReference type="InterPro" id="IPR000835">
    <property type="entry name" value="HTH_MarR-typ"/>
</dbReference>
<protein>
    <submittedName>
        <fullName evidence="5">Transcriptional regulator, MarR family</fullName>
    </submittedName>
</protein>
<gene>
    <name evidence="5" type="ORF">SAMN05444123_10790</name>
</gene>
<sequence length="191" mass="21651">MLLYLSRWAEIRKRESMARNTKSASNTATTKTELANRLFFRLYQCANMLHKTGTRAVEAEGLTTQQWAVLGALSRPVAKAGMSIGDLARYLMVSRQNLAGLIGRMERDGHVAIVPDARDRRSRLVTMTETGRHVWNDLAQPKIRAYYDQVLADFSINDTTHALHYLLKILDNMKRIDDGASDLDADEEPRD</sequence>
<dbReference type="GO" id="GO:0006950">
    <property type="term" value="P:response to stress"/>
    <property type="evidence" value="ECO:0007669"/>
    <property type="project" value="TreeGrafter"/>
</dbReference>
<keyword evidence="2" id="KW-0238">DNA-binding</keyword>
<dbReference type="GO" id="GO:0003700">
    <property type="term" value="F:DNA-binding transcription factor activity"/>
    <property type="evidence" value="ECO:0007669"/>
    <property type="project" value="InterPro"/>
</dbReference>
<dbReference type="InterPro" id="IPR039422">
    <property type="entry name" value="MarR/SlyA-like"/>
</dbReference>
<organism evidence="5 6">
    <name type="scientific">Rhodopseudomonas pseudopalustris</name>
    <dbReference type="NCBI Taxonomy" id="1513892"/>
    <lineage>
        <taxon>Bacteria</taxon>
        <taxon>Pseudomonadati</taxon>
        <taxon>Pseudomonadota</taxon>
        <taxon>Alphaproteobacteria</taxon>
        <taxon>Hyphomicrobiales</taxon>
        <taxon>Nitrobacteraceae</taxon>
        <taxon>Rhodopseudomonas</taxon>
    </lineage>
</organism>
<dbReference type="Proteomes" id="UP000199615">
    <property type="component" value="Unassembled WGS sequence"/>
</dbReference>
<feature type="domain" description="HTH marR-type" evidence="4">
    <location>
        <begin position="35"/>
        <end position="171"/>
    </location>
</feature>
<dbReference type="Gene3D" id="1.10.10.10">
    <property type="entry name" value="Winged helix-like DNA-binding domain superfamily/Winged helix DNA-binding domain"/>
    <property type="match status" value="1"/>
</dbReference>
<evidence type="ECO:0000313" key="5">
    <source>
        <dbReference type="EMBL" id="SEP03273.1"/>
    </source>
</evidence>
<dbReference type="AlphaFoldDB" id="A0A1H8UJX9"/>
<dbReference type="InterPro" id="IPR036388">
    <property type="entry name" value="WH-like_DNA-bd_sf"/>
</dbReference>
<evidence type="ECO:0000256" key="1">
    <source>
        <dbReference type="ARBA" id="ARBA00023015"/>
    </source>
</evidence>
<keyword evidence="1" id="KW-0805">Transcription regulation</keyword>
<name>A0A1H8UJX9_9BRAD</name>
<evidence type="ECO:0000256" key="3">
    <source>
        <dbReference type="ARBA" id="ARBA00023163"/>
    </source>
</evidence>
<dbReference type="PROSITE" id="PS50995">
    <property type="entry name" value="HTH_MARR_2"/>
    <property type="match status" value="1"/>
</dbReference>